<dbReference type="PROSITE" id="PS00061">
    <property type="entry name" value="ADH_SHORT"/>
    <property type="match status" value="1"/>
</dbReference>
<gene>
    <name evidence="1" type="ORF">V5F30_05600</name>
</gene>
<dbReference type="InterPro" id="IPR020904">
    <property type="entry name" value="Sc_DH/Rdtase_CS"/>
</dbReference>
<protein>
    <submittedName>
        <fullName evidence="1">SDR family NAD(P)-dependent oxidoreductase</fullName>
    </submittedName>
</protein>
<dbReference type="Proteomes" id="UP001604043">
    <property type="component" value="Unassembled WGS sequence"/>
</dbReference>
<dbReference type="Pfam" id="PF00106">
    <property type="entry name" value="adh_short"/>
    <property type="match status" value="1"/>
</dbReference>
<dbReference type="PANTHER" id="PTHR43550:SF3">
    <property type="entry name" value="3-KETODIHYDROSPHINGOSINE REDUCTASE"/>
    <property type="match status" value="1"/>
</dbReference>
<dbReference type="EMBL" id="JBAFUR010000001">
    <property type="protein sequence ID" value="MFG1251666.1"/>
    <property type="molecule type" value="Genomic_DNA"/>
</dbReference>
<reference evidence="1 2" key="1">
    <citation type="submission" date="2024-02" db="EMBL/GenBank/DDBJ databases">
        <title>Expansion and revision of Xanthobacter and proposal of Roseixanthobacter gen. nov.</title>
        <authorList>
            <person name="Soltysiak M.P.M."/>
            <person name="Jalihal A."/>
            <person name="Ory A."/>
            <person name="Chrisophersen C."/>
            <person name="Lee A.D."/>
            <person name="Boulton J."/>
            <person name="Springer M."/>
        </authorList>
    </citation>
    <scope>NUCLEOTIDE SEQUENCE [LARGE SCALE GENOMIC DNA]</scope>
    <source>
        <strain evidence="1 2">CB5</strain>
    </source>
</reference>
<accession>A0ABW6ZD01</accession>
<dbReference type="PRINTS" id="PR00081">
    <property type="entry name" value="GDHRDH"/>
</dbReference>
<evidence type="ECO:0000313" key="2">
    <source>
        <dbReference type="Proteomes" id="UP001604043"/>
    </source>
</evidence>
<keyword evidence="2" id="KW-1185">Reference proteome</keyword>
<sequence>MSEHLVAAGVVRTHRPLAIISGGSSGIGFCIAEILGSRDCTVAILGRDPARLARAREKLEAQGIAVVAHALDVRDFAACTTLVDALLAAHGTPLWVVASAGIVEPGFFLEQDVAATHAQMETNFLGTANLVRSAAPSMVTEGQGHIALVASAAGLFGVAGYAGYCASKFAVRGFAEALRIELAAAGVSVTVSVPPDTDTPQLAQERPRRPAAIAPFAGSGQPLAPQVVAAHLIRTAERGGFMSAPTAQLAAIARLQGLASGVLAQVQMRLLRRNKP</sequence>
<comment type="caution">
    <text evidence="1">The sequence shown here is derived from an EMBL/GenBank/DDBJ whole genome shotgun (WGS) entry which is preliminary data.</text>
</comment>
<dbReference type="RefSeq" id="WP_394005909.1">
    <property type="nucleotide sequence ID" value="NZ_JBAFUR010000001.1"/>
</dbReference>
<organism evidence="1 2">
    <name type="scientific">Xanthobacter aminoxidans</name>
    <dbReference type="NCBI Taxonomy" id="186280"/>
    <lineage>
        <taxon>Bacteria</taxon>
        <taxon>Pseudomonadati</taxon>
        <taxon>Pseudomonadota</taxon>
        <taxon>Alphaproteobacteria</taxon>
        <taxon>Hyphomicrobiales</taxon>
        <taxon>Xanthobacteraceae</taxon>
        <taxon>Xanthobacter</taxon>
    </lineage>
</organism>
<proteinExistence type="predicted"/>
<dbReference type="SUPFAM" id="SSF51735">
    <property type="entry name" value="NAD(P)-binding Rossmann-fold domains"/>
    <property type="match status" value="1"/>
</dbReference>
<evidence type="ECO:0000313" key="1">
    <source>
        <dbReference type="EMBL" id="MFG1251666.1"/>
    </source>
</evidence>
<dbReference type="InterPro" id="IPR002347">
    <property type="entry name" value="SDR_fam"/>
</dbReference>
<dbReference type="PANTHER" id="PTHR43550">
    <property type="entry name" value="3-KETODIHYDROSPHINGOSINE REDUCTASE"/>
    <property type="match status" value="1"/>
</dbReference>
<dbReference type="Gene3D" id="3.40.50.720">
    <property type="entry name" value="NAD(P)-binding Rossmann-like Domain"/>
    <property type="match status" value="1"/>
</dbReference>
<dbReference type="InterPro" id="IPR036291">
    <property type="entry name" value="NAD(P)-bd_dom_sf"/>
</dbReference>
<name>A0ABW6ZD01_9HYPH</name>